<name>A0A7C8MAD1_9PLEO</name>
<gene>
    <name evidence="1" type="ORF">BDV95DRAFT_47392</name>
</gene>
<comment type="caution">
    <text evidence="1">The sequence shown here is derived from an EMBL/GenBank/DDBJ whole genome shotgun (WGS) entry which is preliminary data.</text>
</comment>
<dbReference type="EMBL" id="JAADJZ010000011">
    <property type="protein sequence ID" value="KAF2871715.1"/>
    <property type="molecule type" value="Genomic_DNA"/>
</dbReference>
<dbReference type="Proteomes" id="UP000481861">
    <property type="component" value="Unassembled WGS sequence"/>
</dbReference>
<proteinExistence type="predicted"/>
<evidence type="ECO:0000313" key="1">
    <source>
        <dbReference type="EMBL" id="KAF2871715.1"/>
    </source>
</evidence>
<sequence>MHQALLSPNGLAAIEWRIECAAGPKPFRRNTTAFAPQQLQPAAILLWHASGRQSNASYALHHLRAMFGRGLDQLVPASTETDIVCPQASRQGKVECINLKHAQCKAFNTMQQLSTHEERAGFTVTCGSVLLAIHFPTSLASRAVSILFSPLSQMALISTNALATTLCYFDHEAMHNRHLSQHQTATKVC</sequence>
<evidence type="ECO:0000313" key="2">
    <source>
        <dbReference type="Proteomes" id="UP000481861"/>
    </source>
</evidence>
<protein>
    <submittedName>
        <fullName evidence="1">Uncharacterized protein</fullName>
    </submittedName>
</protein>
<organism evidence="1 2">
    <name type="scientific">Massariosphaeria phaeospora</name>
    <dbReference type="NCBI Taxonomy" id="100035"/>
    <lineage>
        <taxon>Eukaryota</taxon>
        <taxon>Fungi</taxon>
        <taxon>Dikarya</taxon>
        <taxon>Ascomycota</taxon>
        <taxon>Pezizomycotina</taxon>
        <taxon>Dothideomycetes</taxon>
        <taxon>Pleosporomycetidae</taxon>
        <taxon>Pleosporales</taxon>
        <taxon>Pleosporales incertae sedis</taxon>
        <taxon>Massariosphaeria</taxon>
    </lineage>
</organism>
<accession>A0A7C8MAD1</accession>
<dbReference type="AlphaFoldDB" id="A0A7C8MAD1"/>
<reference evidence="1 2" key="1">
    <citation type="submission" date="2020-01" db="EMBL/GenBank/DDBJ databases">
        <authorList>
            <consortium name="DOE Joint Genome Institute"/>
            <person name="Haridas S."/>
            <person name="Albert R."/>
            <person name="Binder M."/>
            <person name="Bloem J."/>
            <person name="Labutti K."/>
            <person name="Salamov A."/>
            <person name="Andreopoulos B."/>
            <person name="Baker S.E."/>
            <person name="Barry K."/>
            <person name="Bills G."/>
            <person name="Bluhm B.H."/>
            <person name="Cannon C."/>
            <person name="Castanera R."/>
            <person name="Culley D.E."/>
            <person name="Daum C."/>
            <person name="Ezra D."/>
            <person name="Gonzalez J.B."/>
            <person name="Henrissat B."/>
            <person name="Kuo A."/>
            <person name="Liang C."/>
            <person name="Lipzen A."/>
            <person name="Lutzoni F."/>
            <person name="Magnuson J."/>
            <person name="Mondo S."/>
            <person name="Nolan M."/>
            <person name="Ohm R."/>
            <person name="Pangilinan J."/>
            <person name="Park H.-J.H."/>
            <person name="Ramirez L."/>
            <person name="Alfaro M."/>
            <person name="Sun H."/>
            <person name="Tritt A."/>
            <person name="Yoshinaga Y."/>
            <person name="Zwiers L.-H.L."/>
            <person name="Turgeon B.G."/>
            <person name="Goodwin S.B."/>
            <person name="Spatafora J.W."/>
            <person name="Crous P.W."/>
            <person name="Grigoriev I.V."/>
        </authorList>
    </citation>
    <scope>NUCLEOTIDE SEQUENCE [LARGE SCALE GENOMIC DNA]</scope>
    <source>
        <strain evidence="1 2">CBS 611.86</strain>
    </source>
</reference>
<keyword evidence="2" id="KW-1185">Reference proteome</keyword>